<dbReference type="Proteomes" id="UP000310189">
    <property type="component" value="Unassembled WGS sequence"/>
</dbReference>
<evidence type="ECO:0000256" key="16">
    <source>
        <dbReference type="SAM" id="MobiDB-lite"/>
    </source>
</evidence>
<evidence type="ECO:0000313" key="19">
    <source>
        <dbReference type="EMBL" id="TIA86997.1"/>
    </source>
</evidence>
<keyword evidence="3" id="KW-0964">Secreted</keyword>
<evidence type="ECO:0000256" key="3">
    <source>
        <dbReference type="ARBA" id="ARBA00022525"/>
    </source>
</evidence>
<dbReference type="Pfam" id="PF03443">
    <property type="entry name" value="AA9"/>
    <property type="match status" value="1"/>
</dbReference>
<evidence type="ECO:0000256" key="14">
    <source>
        <dbReference type="ARBA" id="ARBA00045077"/>
    </source>
</evidence>
<comment type="catalytic activity">
    <reaction evidence="14">
        <text>[(1-&gt;4)-beta-D-glucosyl]n+m + reduced acceptor + O2 = 4-dehydro-beta-D-glucosyl-[(1-&gt;4)-beta-D-glucosyl]n-1 + [(1-&gt;4)-beta-D-glucosyl]m + acceptor + H2O.</text>
        <dbReference type="EC" id="1.14.99.56"/>
    </reaction>
</comment>
<evidence type="ECO:0000256" key="6">
    <source>
        <dbReference type="ARBA" id="ARBA00023001"/>
    </source>
</evidence>
<gene>
    <name evidence="19" type="ORF">E3P99_03484</name>
</gene>
<keyword evidence="12" id="KW-0624">Polysaccharide degradation</keyword>
<keyword evidence="5 17" id="KW-0732">Signal</keyword>
<evidence type="ECO:0000256" key="9">
    <source>
        <dbReference type="ARBA" id="ARBA00023033"/>
    </source>
</evidence>
<evidence type="ECO:0000313" key="20">
    <source>
        <dbReference type="Proteomes" id="UP000310189"/>
    </source>
</evidence>
<dbReference type="AlphaFoldDB" id="A0A4T0FFA3"/>
<feature type="signal peptide" evidence="17">
    <location>
        <begin position="1"/>
        <end position="21"/>
    </location>
</feature>
<keyword evidence="11" id="KW-0119">Carbohydrate metabolism</keyword>
<dbReference type="InterPro" id="IPR005103">
    <property type="entry name" value="AA9_LPMO"/>
</dbReference>
<proteinExistence type="inferred from homology"/>
<feature type="chain" id="PRO_5020203528" description="lytic cellulose monooxygenase (C4-dehydrogenating)" evidence="17">
    <location>
        <begin position="22"/>
        <end position="230"/>
    </location>
</feature>
<dbReference type="GO" id="GO:0005576">
    <property type="term" value="C:extracellular region"/>
    <property type="evidence" value="ECO:0007669"/>
    <property type="project" value="UniProtKB-SubCell"/>
</dbReference>
<evidence type="ECO:0000256" key="2">
    <source>
        <dbReference type="ARBA" id="ARBA00004613"/>
    </source>
</evidence>
<dbReference type="EC" id="1.14.99.56" evidence="15"/>
<dbReference type="PANTHER" id="PTHR33353:SF10">
    <property type="entry name" value="ENDO-BETA-1,4-GLUCANASE D"/>
    <property type="match status" value="1"/>
</dbReference>
<comment type="caution">
    <text evidence="19">The sequence shown here is derived from an EMBL/GenBank/DDBJ whole genome shotgun (WGS) entry which is preliminary data.</text>
</comment>
<dbReference type="EMBL" id="SPNW01000069">
    <property type="protein sequence ID" value="TIA86997.1"/>
    <property type="molecule type" value="Genomic_DNA"/>
</dbReference>
<comment type="subcellular location">
    <subcellularLocation>
        <location evidence="2">Secreted</location>
    </subcellularLocation>
</comment>
<protein>
    <recommendedName>
        <fullName evidence="15">lytic cellulose monooxygenase (C4-dehydrogenating)</fullName>
        <ecNumber evidence="15">1.14.99.56</ecNumber>
    </recommendedName>
</protein>
<accession>A0A4T0FFA3</accession>
<evidence type="ECO:0000256" key="8">
    <source>
        <dbReference type="ARBA" id="ARBA00023008"/>
    </source>
</evidence>
<comment type="similarity">
    <text evidence="13">Belongs to the polysaccharide monooxygenase AA9 family.</text>
</comment>
<evidence type="ECO:0000256" key="4">
    <source>
        <dbReference type="ARBA" id="ARBA00022723"/>
    </source>
</evidence>
<keyword evidence="7" id="KW-0560">Oxidoreductase</keyword>
<keyword evidence="8" id="KW-0186">Copper</keyword>
<comment type="cofactor">
    <cofactor evidence="1">
        <name>Cu(2+)</name>
        <dbReference type="ChEBI" id="CHEBI:29036"/>
    </cofactor>
</comment>
<evidence type="ECO:0000256" key="11">
    <source>
        <dbReference type="ARBA" id="ARBA00023277"/>
    </source>
</evidence>
<keyword evidence="4" id="KW-0479">Metal-binding</keyword>
<dbReference type="OrthoDB" id="4849160at2759"/>
<evidence type="ECO:0000259" key="18">
    <source>
        <dbReference type="Pfam" id="PF03443"/>
    </source>
</evidence>
<evidence type="ECO:0000256" key="13">
    <source>
        <dbReference type="ARBA" id="ARBA00044502"/>
    </source>
</evidence>
<dbReference type="GO" id="GO:0004497">
    <property type="term" value="F:monooxygenase activity"/>
    <property type="evidence" value="ECO:0007669"/>
    <property type="project" value="UniProtKB-KW"/>
</dbReference>
<reference evidence="19 20" key="1">
    <citation type="submission" date="2019-03" db="EMBL/GenBank/DDBJ databases">
        <title>Sequencing 23 genomes of Wallemia ichthyophaga.</title>
        <authorList>
            <person name="Gostincar C."/>
        </authorList>
    </citation>
    <scope>NUCLEOTIDE SEQUENCE [LARGE SCALE GENOMIC DNA]</scope>
    <source>
        <strain evidence="19 20">EXF-5753</strain>
    </source>
</reference>
<feature type="domain" description="Auxiliary Activity family 9 catalytic" evidence="18">
    <location>
        <begin position="22"/>
        <end position="214"/>
    </location>
</feature>
<dbReference type="InterPro" id="IPR049892">
    <property type="entry name" value="AA9"/>
</dbReference>
<evidence type="ECO:0000256" key="10">
    <source>
        <dbReference type="ARBA" id="ARBA00023157"/>
    </source>
</evidence>
<evidence type="ECO:0000256" key="12">
    <source>
        <dbReference type="ARBA" id="ARBA00023326"/>
    </source>
</evidence>
<evidence type="ECO:0000256" key="5">
    <source>
        <dbReference type="ARBA" id="ARBA00022729"/>
    </source>
</evidence>
<organism evidence="19 20">
    <name type="scientific">Wallemia hederae</name>
    <dbReference type="NCBI Taxonomy" id="1540922"/>
    <lineage>
        <taxon>Eukaryota</taxon>
        <taxon>Fungi</taxon>
        <taxon>Dikarya</taxon>
        <taxon>Basidiomycota</taxon>
        <taxon>Wallemiomycotina</taxon>
        <taxon>Wallemiomycetes</taxon>
        <taxon>Wallemiales</taxon>
        <taxon>Wallemiaceae</taxon>
        <taxon>Wallemia</taxon>
    </lineage>
</organism>
<evidence type="ECO:0000256" key="15">
    <source>
        <dbReference type="ARBA" id="ARBA00047174"/>
    </source>
</evidence>
<dbReference type="GO" id="GO:0046872">
    <property type="term" value="F:metal ion binding"/>
    <property type="evidence" value="ECO:0007669"/>
    <property type="project" value="UniProtKB-KW"/>
</dbReference>
<keyword evidence="6" id="KW-0136">Cellulose degradation</keyword>
<evidence type="ECO:0000256" key="1">
    <source>
        <dbReference type="ARBA" id="ARBA00001973"/>
    </source>
</evidence>
<keyword evidence="20" id="KW-1185">Reference proteome</keyword>
<evidence type="ECO:0000256" key="7">
    <source>
        <dbReference type="ARBA" id="ARBA00023002"/>
    </source>
</evidence>
<name>A0A4T0FFA3_9BASI</name>
<sequence length="230" mass="23675">MIGKLTTVSAILAAAATTVNAHAFLETVTVGGSSFSKTDDNTPIWAWSPNNGPAATVEDIDNPNIACHANAVPATNAPSVNAGGSVGFGWGQGLHKWGPFLTYAAKCDLGCDPNSAEFYKIGEINIDESGTWPVPKYVDAGQDVPVTLPSSMEPGTYLLRTENINLGAIPAEIYAGCVSVTVTGGGSGLQGETVTFPGAYTGEEPGLTKQPYDVKGPSDYNDLPGPAVAQ</sequence>
<evidence type="ECO:0000256" key="17">
    <source>
        <dbReference type="SAM" id="SignalP"/>
    </source>
</evidence>
<keyword evidence="10" id="KW-1015">Disulfide bond</keyword>
<dbReference type="PANTHER" id="PTHR33353">
    <property type="entry name" value="PUTATIVE (AFU_ORTHOLOGUE AFUA_1G12560)-RELATED"/>
    <property type="match status" value="1"/>
</dbReference>
<feature type="region of interest" description="Disordered" evidence="16">
    <location>
        <begin position="200"/>
        <end position="230"/>
    </location>
</feature>
<dbReference type="GO" id="GO:0030245">
    <property type="term" value="P:cellulose catabolic process"/>
    <property type="evidence" value="ECO:0007669"/>
    <property type="project" value="UniProtKB-KW"/>
</dbReference>
<keyword evidence="9" id="KW-0503">Monooxygenase</keyword>
<dbReference type="Gene3D" id="2.70.50.70">
    <property type="match status" value="1"/>
</dbReference>